<keyword evidence="4" id="KW-1185">Reference proteome</keyword>
<gene>
    <name evidence="3" type="ORF">ACFX5E_09195</name>
</gene>
<feature type="signal peptide" evidence="2">
    <location>
        <begin position="1"/>
        <end position="21"/>
    </location>
</feature>
<feature type="region of interest" description="Disordered" evidence="1">
    <location>
        <begin position="116"/>
        <end position="161"/>
    </location>
</feature>
<protein>
    <submittedName>
        <fullName evidence="3">Uncharacterized protein</fullName>
    </submittedName>
</protein>
<keyword evidence="2" id="KW-0732">Signal</keyword>
<dbReference type="Proteomes" id="UP001600109">
    <property type="component" value="Unassembled WGS sequence"/>
</dbReference>
<accession>A0ABW6HW67</accession>
<name>A0ABW6HW67_9FLAO</name>
<comment type="caution">
    <text evidence="3">The sequence shown here is derived from an EMBL/GenBank/DDBJ whole genome shotgun (WGS) entry which is preliminary data.</text>
</comment>
<organism evidence="3 4">
    <name type="scientific">Flavobacterium xylosi</name>
    <dbReference type="NCBI Taxonomy" id="3230415"/>
    <lineage>
        <taxon>Bacteria</taxon>
        <taxon>Pseudomonadati</taxon>
        <taxon>Bacteroidota</taxon>
        <taxon>Flavobacteriia</taxon>
        <taxon>Flavobacteriales</taxon>
        <taxon>Flavobacteriaceae</taxon>
        <taxon>Flavobacterium</taxon>
    </lineage>
</organism>
<dbReference type="EMBL" id="JBHZPZ010000009">
    <property type="protein sequence ID" value="MFE3868248.1"/>
    <property type="molecule type" value="Genomic_DNA"/>
</dbReference>
<feature type="chain" id="PRO_5046873972" evidence="2">
    <location>
        <begin position="22"/>
        <end position="161"/>
    </location>
</feature>
<evidence type="ECO:0000256" key="2">
    <source>
        <dbReference type="SAM" id="SignalP"/>
    </source>
</evidence>
<evidence type="ECO:0000256" key="1">
    <source>
        <dbReference type="SAM" id="MobiDB-lite"/>
    </source>
</evidence>
<sequence>MKTLKLIALGIILFASSTIHSQVSVNVNIGSPPAWGPVGYSNVDYYYLPDVQAYYDIRATQFIYLNGGTWTRSRYLPGPYRNYNLYNGYKVVLNDYHGSRPYSNFKSHKVKYYKGYHGKPQKSIGSYRKNDKKYENHGDNGNYNNGHKEGKGDKGNGNGKH</sequence>
<dbReference type="RefSeq" id="WP_379854911.1">
    <property type="nucleotide sequence ID" value="NZ_JBHZPZ010000009.1"/>
</dbReference>
<reference evidence="3 4" key="1">
    <citation type="submission" date="2024-06" db="EMBL/GenBank/DDBJ databases">
        <title>Flavobacterium spp. isolated from glacier.</title>
        <authorList>
            <person name="Han D."/>
        </authorList>
    </citation>
    <scope>NUCLEOTIDE SEQUENCE [LARGE SCALE GENOMIC DNA]</scope>
    <source>
        <strain evidence="3 4">LS2P90</strain>
    </source>
</reference>
<evidence type="ECO:0000313" key="3">
    <source>
        <dbReference type="EMBL" id="MFE3868248.1"/>
    </source>
</evidence>
<feature type="compositionally biased region" description="Basic and acidic residues" evidence="1">
    <location>
        <begin position="128"/>
        <end position="138"/>
    </location>
</feature>
<proteinExistence type="predicted"/>
<evidence type="ECO:0000313" key="4">
    <source>
        <dbReference type="Proteomes" id="UP001600109"/>
    </source>
</evidence>